<comment type="caution">
    <text evidence="2">The sequence shown here is derived from an EMBL/GenBank/DDBJ whole genome shotgun (WGS) entry which is preliminary data.</text>
</comment>
<gene>
    <name evidence="2" type="ORF">KQI86_06080</name>
</gene>
<organism evidence="2 3">
    <name type="scientific">Clostridium mobile</name>
    <dbReference type="NCBI Taxonomy" id="2841512"/>
    <lineage>
        <taxon>Bacteria</taxon>
        <taxon>Bacillati</taxon>
        <taxon>Bacillota</taxon>
        <taxon>Clostridia</taxon>
        <taxon>Eubacteriales</taxon>
        <taxon>Clostridiaceae</taxon>
        <taxon>Clostridium</taxon>
    </lineage>
</organism>
<keyword evidence="1" id="KW-0645">Protease</keyword>
<dbReference type="PANTHER" id="PTHR13604:SF0">
    <property type="entry name" value="ABASIC SITE PROCESSING PROTEIN HMCES"/>
    <property type="match status" value="1"/>
</dbReference>
<dbReference type="PANTHER" id="PTHR13604">
    <property type="entry name" value="DC12-RELATED"/>
    <property type="match status" value="1"/>
</dbReference>
<sequence>MCGRFFLNGDLENVITSFDLINKEDDKKCFDGKEIFPSNTAPIIKGDNTLHFIKWGFTLKNNKNLIINARSESIEEKYLFKKALKNRCVVPANGFYEWKGEKGSKIKYKISLKDEEIFSMAALYDTFIDEKGQTYEAFTIITTEANEEMSEIHHRMPVMFKLGEEKVWLAGDENLEEILKPYKNGSLKIVEDSGYEQMSLLF</sequence>
<name>A0ABS6EFV3_9CLOT</name>
<keyword evidence="1" id="KW-0378">Hydrolase</keyword>
<dbReference type="EMBL" id="JAHLQF010000002">
    <property type="protein sequence ID" value="MBU5483890.1"/>
    <property type="molecule type" value="Genomic_DNA"/>
</dbReference>
<keyword evidence="3" id="KW-1185">Reference proteome</keyword>
<dbReference type="RefSeq" id="WP_216438394.1">
    <property type="nucleotide sequence ID" value="NZ_JAHLQF010000002.1"/>
</dbReference>
<accession>A0ABS6EFV3</accession>
<reference evidence="2 3" key="1">
    <citation type="submission" date="2021-06" db="EMBL/GenBank/DDBJ databases">
        <authorList>
            <person name="Sun Q."/>
            <person name="Li D."/>
        </authorList>
    </citation>
    <scope>NUCLEOTIDE SEQUENCE [LARGE SCALE GENOMIC DNA]</scope>
    <source>
        <strain evidence="2 3">MSJ-11</strain>
    </source>
</reference>
<comment type="similarity">
    <text evidence="1">Belongs to the SOS response-associated peptidase family.</text>
</comment>
<evidence type="ECO:0000313" key="3">
    <source>
        <dbReference type="Proteomes" id="UP000726170"/>
    </source>
</evidence>
<evidence type="ECO:0000313" key="2">
    <source>
        <dbReference type="EMBL" id="MBU5483890.1"/>
    </source>
</evidence>
<evidence type="ECO:0000256" key="1">
    <source>
        <dbReference type="RuleBase" id="RU364100"/>
    </source>
</evidence>
<dbReference type="Pfam" id="PF02586">
    <property type="entry name" value="SRAP"/>
    <property type="match status" value="1"/>
</dbReference>
<protein>
    <recommendedName>
        <fullName evidence="1">Abasic site processing protein</fullName>
        <ecNumber evidence="1">3.4.-.-</ecNumber>
    </recommendedName>
</protein>
<proteinExistence type="inferred from homology"/>
<dbReference type="Proteomes" id="UP000726170">
    <property type="component" value="Unassembled WGS sequence"/>
</dbReference>
<dbReference type="EC" id="3.4.-.-" evidence="1"/>
<dbReference type="InterPro" id="IPR003738">
    <property type="entry name" value="SRAP"/>
</dbReference>